<dbReference type="InterPro" id="IPR020846">
    <property type="entry name" value="MFS_dom"/>
</dbReference>
<dbReference type="PANTHER" id="PTHR23501:SF199">
    <property type="entry name" value="MFS EFFLUX TRANSPORTER INPD-RELATED"/>
    <property type="match status" value="1"/>
</dbReference>
<dbReference type="OrthoDB" id="10021397at2759"/>
<dbReference type="SUPFAM" id="SSF103473">
    <property type="entry name" value="MFS general substrate transporter"/>
    <property type="match status" value="1"/>
</dbReference>
<reference evidence="8 9" key="1">
    <citation type="submission" date="2017-12" db="EMBL/GenBank/DDBJ databases">
        <title>Comparative genomics of Botrytis spp.</title>
        <authorList>
            <person name="Valero-Jimenez C.A."/>
            <person name="Tapia P."/>
            <person name="Veloso J."/>
            <person name="Silva-Moreno E."/>
            <person name="Staats M."/>
            <person name="Valdes J.H."/>
            <person name="Van Kan J.A.L."/>
        </authorList>
    </citation>
    <scope>NUCLEOTIDE SEQUENCE [LARGE SCALE GENOMIC DNA]</scope>
    <source>
        <strain evidence="8 9">Bt9001</strain>
    </source>
</reference>
<feature type="domain" description="Major facilitator superfamily (MFS) profile" evidence="7">
    <location>
        <begin position="47"/>
        <end position="166"/>
    </location>
</feature>
<dbReference type="AlphaFoldDB" id="A0A4Z1EP79"/>
<evidence type="ECO:0000259" key="7">
    <source>
        <dbReference type="PROSITE" id="PS50850"/>
    </source>
</evidence>
<protein>
    <recommendedName>
        <fullName evidence="7">Major facilitator superfamily (MFS) profile domain-containing protein</fullName>
    </recommendedName>
</protein>
<evidence type="ECO:0000256" key="1">
    <source>
        <dbReference type="ARBA" id="ARBA00004141"/>
    </source>
</evidence>
<dbReference type="GO" id="GO:0022857">
    <property type="term" value="F:transmembrane transporter activity"/>
    <property type="evidence" value="ECO:0007669"/>
    <property type="project" value="InterPro"/>
</dbReference>
<keyword evidence="9" id="KW-1185">Reference proteome</keyword>
<dbReference type="Proteomes" id="UP000297777">
    <property type="component" value="Unassembled WGS sequence"/>
</dbReference>
<gene>
    <name evidence="8" type="ORF">BTUL_0086g00170</name>
</gene>
<dbReference type="GO" id="GO:0005886">
    <property type="term" value="C:plasma membrane"/>
    <property type="evidence" value="ECO:0007669"/>
    <property type="project" value="TreeGrafter"/>
</dbReference>
<evidence type="ECO:0000256" key="2">
    <source>
        <dbReference type="ARBA" id="ARBA00022692"/>
    </source>
</evidence>
<sequence>MDEEKEKRSRILVEKERYPENSEPKELLEDPEDSSDQYLTGWRLTLVTTSLALGIFLTGVDSSVIDIATPGITTLFHTIDDLPWYVSGYMLPHTATQPILGAFYKSFNVRYVFLISIIIFEVGSCLCALDVGKITDSFFVSLVTSGYSLLLFILNGILAPEKPEVV</sequence>
<keyword evidence="3 6" id="KW-1133">Transmembrane helix</keyword>
<evidence type="ECO:0000256" key="3">
    <source>
        <dbReference type="ARBA" id="ARBA00022989"/>
    </source>
</evidence>
<proteinExistence type="predicted"/>
<feature type="transmembrane region" description="Helical" evidence="6">
    <location>
        <begin position="138"/>
        <end position="158"/>
    </location>
</feature>
<evidence type="ECO:0000313" key="8">
    <source>
        <dbReference type="EMBL" id="TGO12542.1"/>
    </source>
</evidence>
<organism evidence="8 9">
    <name type="scientific">Botrytis tulipae</name>
    <dbReference type="NCBI Taxonomy" id="87230"/>
    <lineage>
        <taxon>Eukaryota</taxon>
        <taxon>Fungi</taxon>
        <taxon>Dikarya</taxon>
        <taxon>Ascomycota</taxon>
        <taxon>Pezizomycotina</taxon>
        <taxon>Leotiomycetes</taxon>
        <taxon>Helotiales</taxon>
        <taxon>Sclerotiniaceae</taxon>
        <taxon>Botrytis</taxon>
    </lineage>
</organism>
<dbReference type="PROSITE" id="PS50850">
    <property type="entry name" value="MFS"/>
    <property type="match status" value="1"/>
</dbReference>
<comment type="subcellular location">
    <subcellularLocation>
        <location evidence="1">Membrane</location>
        <topology evidence="1">Multi-pass membrane protein</topology>
    </subcellularLocation>
</comment>
<dbReference type="EMBL" id="PQXH01000086">
    <property type="protein sequence ID" value="TGO12542.1"/>
    <property type="molecule type" value="Genomic_DNA"/>
</dbReference>
<feature type="compositionally biased region" description="Basic and acidic residues" evidence="5">
    <location>
        <begin position="1"/>
        <end position="28"/>
    </location>
</feature>
<dbReference type="PANTHER" id="PTHR23501">
    <property type="entry name" value="MAJOR FACILITATOR SUPERFAMILY"/>
    <property type="match status" value="1"/>
</dbReference>
<dbReference type="Gene3D" id="1.20.1250.20">
    <property type="entry name" value="MFS general substrate transporter like domains"/>
    <property type="match status" value="1"/>
</dbReference>
<name>A0A4Z1EP79_9HELO</name>
<keyword evidence="4 6" id="KW-0472">Membrane</keyword>
<evidence type="ECO:0000256" key="6">
    <source>
        <dbReference type="SAM" id="Phobius"/>
    </source>
</evidence>
<comment type="caution">
    <text evidence="8">The sequence shown here is derived from an EMBL/GenBank/DDBJ whole genome shotgun (WGS) entry which is preliminary data.</text>
</comment>
<feature type="transmembrane region" description="Helical" evidence="6">
    <location>
        <begin position="111"/>
        <end position="132"/>
    </location>
</feature>
<dbReference type="InterPro" id="IPR036259">
    <property type="entry name" value="MFS_trans_sf"/>
</dbReference>
<evidence type="ECO:0000313" key="9">
    <source>
        <dbReference type="Proteomes" id="UP000297777"/>
    </source>
</evidence>
<accession>A0A4Z1EP79</accession>
<evidence type="ECO:0000256" key="4">
    <source>
        <dbReference type="ARBA" id="ARBA00023136"/>
    </source>
</evidence>
<keyword evidence="2 6" id="KW-0812">Transmembrane</keyword>
<evidence type="ECO:0000256" key="5">
    <source>
        <dbReference type="SAM" id="MobiDB-lite"/>
    </source>
</evidence>
<feature type="region of interest" description="Disordered" evidence="5">
    <location>
        <begin position="1"/>
        <end position="33"/>
    </location>
</feature>